<dbReference type="GO" id="GO:0046982">
    <property type="term" value="F:protein heterodimerization activity"/>
    <property type="evidence" value="ECO:0007669"/>
    <property type="project" value="InterPro"/>
</dbReference>
<evidence type="ECO:0000256" key="1">
    <source>
        <dbReference type="ARBA" id="ARBA00006612"/>
    </source>
</evidence>
<dbReference type="GO" id="GO:0003682">
    <property type="term" value="F:chromatin binding"/>
    <property type="evidence" value="ECO:0007669"/>
    <property type="project" value="TreeGrafter"/>
</dbReference>
<dbReference type="GO" id="GO:0031297">
    <property type="term" value="P:replication fork processing"/>
    <property type="evidence" value="ECO:0007669"/>
    <property type="project" value="TreeGrafter"/>
</dbReference>
<keyword evidence="4" id="KW-0234">DNA repair</keyword>
<dbReference type="GO" id="GO:0000712">
    <property type="term" value="P:resolution of meiotic recombination intermediates"/>
    <property type="evidence" value="ECO:0007669"/>
    <property type="project" value="TreeGrafter"/>
</dbReference>
<keyword evidence="7" id="KW-1185">Reference proteome</keyword>
<organism evidence="6 7">
    <name type="scientific">Trapa incisa</name>
    <dbReference type="NCBI Taxonomy" id="236973"/>
    <lineage>
        <taxon>Eukaryota</taxon>
        <taxon>Viridiplantae</taxon>
        <taxon>Streptophyta</taxon>
        <taxon>Embryophyta</taxon>
        <taxon>Tracheophyta</taxon>
        <taxon>Spermatophyta</taxon>
        <taxon>Magnoliopsida</taxon>
        <taxon>eudicotyledons</taxon>
        <taxon>Gunneridae</taxon>
        <taxon>Pentapetalae</taxon>
        <taxon>rosids</taxon>
        <taxon>malvids</taxon>
        <taxon>Myrtales</taxon>
        <taxon>Lythraceae</taxon>
        <taxon>Trapa</taxon>
    </lineage>
</organism>
<dbReference type="Gene3D" id="1.10.20.10">
    <property type="entry name" value="Histone, subunit A"/>
    <property type="match status" value="1"/>
</dbReference>
<gene>
    <name evidence="6" type="ORF">SAY87_029767</name>
</gene>
<keyword evidence="2" id="KW-0227">DNA damage</keyword>
<evidence type="ECO:0000256" key="3">
    <source>
        <dbReference type="ARBA" id="ARBA00023125"/>
    </source>
</evidence>
<sequence>MEEREDQEVSNLLRDRIRLATASIAEAEAKRIEMDIPETISICIADLAFKYAEHLAKDLQLFSWHARRKIVRMDDVIISAHRNENLAASLRSFSDSLTAAAHRSKRMRRKQIRIDDDTDSSSYLQEPVEDEVSS</sequence>
<protein>
    <recommendedName>
        <fullName evidence="8">Centromere protein S</fullName>
    </recommendedName>
</protein>
<evidence type="ECO:0000313" key="6">
    <source>
        <dbReference type="EMBL" id="KAK4761883.1"/>
    </source>
</evidence>
<dbReference type="GO" id="GO:0071821">
    <property type="term" value="C:FANCM-MHF complex"/>
    <property type="evidence" value="ECO:0007669"/>
    <property type="project" value="InterPro"/>
</dbReference>
<evidence type="ECO:0000256" key="2">
    <source>
        <dbReference type="ARBA" id="ARBA00022763"/>
    </source>
</evidence>
<evidence type="ECO:0000256" key="4">
    <source>
        <dbReference type="ARBA" id="ARBA00023204"/>
    </source>
</evidence>
<dbReference type="GO" id="GO:0003677">
    <property type="term" value="F:DNA binding"/>
    <property type="evidence" value="ECO:0007669"/>
    <property type="project" value="UniProtKB-KW"/>
</dbReference>
<dbReference type="InterPro" id="IPR009072">
    <property type="entry name" value="Histone-fold"/>
</dbReference>
<dbReference type="Proteomes" id="UP001345219">
    <property type="component" value="Chromosome 23"/>
</dbReference>
<evidence type="ECO:0008006" key="8">
    <source>
        <dbReference type="Google" id="ProtNLM"/>
    </source>
</evidence>
<feature type="region of interest" description="Disordered" evidence="5">
    <location>
        <begin position="108"/>
        <end position="134"/>
    </location>
</feature>
<dbReference type="PANTHER" id="PTHR22980:SF0">
    <property type="entry name" value="CENTROMERE PROTEIN S"/>
    <property type="match status" value="1"/>
</dbReference>
<dbReference type="InterPro" id="IPR029003">
    <property type="entry name" value="CENP-S/Mhf1"/>
</dbReference>
<dbReference type="EMBL" id="JAXIOK010000009">
    <property type="protein sequence ID" value="KAK4761883.1"/>
    <property type="molecule type" value="Genomic_DNA"/>
</dbReference>
<comment type="caution">
    <text evidence="6">The sequence shown here is derived from an EMBL/GenBank/DDBJ whole genome shotgun (WGS) entry which is preliminary data.</text>
</comment>
<dbReference type="Pfam" id="PF15630">
    <property type="entry name" value="CENP-S"/>
    <property type="match status" value="1"/>
</dbReference>
<dbReference type="CDD" id="cd22919">
    <property type="entry name" value="HFD_CENP-S"/>
    <property type="match status" value="1"/>
</dbReference>
<accession>A0AAN7Q9G3</accession>
<dbReference type="SUPFAM" id="SSF47113">
    <property type="entry name" value="Histone-fold"/>
    <property type="match status" value="1"/>
</dbReference>
<reference evidence="6 7" key="1">
    <citation type="journal article" date="2023" name="Hortic Res">
        <title>Pangenome of water caltrop reveals structural variations and asymmetric subgenome divergence after allopolyploidization.</title>
        <authorList>
            <person name="Zhang X."/>
            <person name="Chen Y."/>
            <person name="Wang L."/>
            <person name="Yuan Y."/>
            <person name="Fang M."/>
            <person name="Shi L."/>
            <person name="Lu R."/>
            <person name="Comes H.P."/>
            <person name="Ma Y."/>
            <person name="Chen Y."/>
            <person name="Huang G."/>
            <person name="Zhou Y."/>
            <person name="Zheng Z."/>
            <person name="Qiu Y."/>
        </authorList>
    </citation>
    <scope>NUCLEOTIDE SEQUENCE [LARGE SCALE GENOMIC DNA]</scope>
    <source>
        <tissue evidence="6">Roots</tissue>
    </source>
</reference>
<evidence type="ECO:0000256" key="5">
    <source>
        <dbReference type="SAM" id="MobiDB-lite"/>
    </source>
</evidence>
<name>A0AAN7Q9G3_9MYRT</name>
<dbReference type="AlphaFoldDB" id="A0AAN7Q9G3"/>
<evidence type="ECO:0000313" key="7">
    <source>
        <dbReference type="Proteomes" id="UP001345219"/>
    </source>
</evidence>
<comment type="similarity">
    <text evidence="1">Belongs to the TAF9 family. CENP-S/MHF1 subfamily.</text>
</comment>
<dbReference type="GO" id="GO:0006281">
    <property type="term" value="P:DNA repair"/>
    <property type="evidence" value="ECO:0007669"/>
    <property type="project" value="UniProtKB-KW"/>
</dbReference>
<dbReference type="PANTHER" id="PTHR22980">
    <property type="entry name" value="CORTISTATIN"/>
    <property type="match status" value="1"/>
</dbReference>
<proteinExistence type="inferred from homology"/>
<keyword evidence="3" id="KW-0238">DNA-binding</keyword>